<reference evidence="2 3" key="4">
    <citation type="journal article" date="2011" name="BMC Genomics">
        <title>RNA-Seq improves annotation of protein-coding genes in the cucumber genome.</title>
        <authorList>
            <person name="Li Z."/>
            <person name="Zhang Z."/>
            <person name="Yan P."/>
            <person name="Huang S."/>
            <person name="Fei Z."/>
            <person name="Lin K."/>
        </authorList>
    </citation>
    <scope>NUCLEOTIDE SEQUENCE [LARGE SCALE GENOMIC DNA]</scope>
    <source>
        <strain evidence="3">cv. 9930</strain>
    </source>
</reference>
<dbReference type="OMA" id="IANESTW"/>
<sequence>MYQKLYLPGSLPGSCNRKERQNYLLWTTKMDHLLATTLVEQEKEGSKVDGAWKPVECAALQVLNENLGDGLTKEHVRSRLKTWKKRFHILKELLAHKGFEWDEAKKMVAAENSVWNNYIKAHPNARQYRGKFIELYDEWCIIMGERAISIFSDDDAEVKEIRTKGKDSSGSLIALDARTNDKMAKKLRWTSDMDHYLGRTLVEYVTKGCKLDKSLQRGVLNLAVSALNEKYGPNLTKEHIKNRLKT</sequence>
<dbReference type="Pfam" id="PF12776">
    <property type="entry name" value="Myb_DNA-bind_3"/>
    <property type="match status" value="2"/>
</dbReference>
<reference evidence="2 3" key="3">
    <citation type="journal article" date="2010" name="BMC Genomics">
        <title>Transcriptome sequencing and comparative analysis of cucumber flowers with different sex types.</title>
        <authorList>
            <person name="Guo S."/>
            <person name="Zheng Y."/>
            <person name="Joung J.G."/>
            <person name="Liu S."/>
            <person name="Zhang Z."/>
            <person name="Crasta O.R."/>
            <person name="Sobral B.W."/>
            <person name="Xu Y."/>
            <person name="Huang S."/>
            <person name="Fei Z."/>
        </authorList>
    </citation>
    <scope>NUCLEOTIDE SEQUENCE [LARGE SCALE GENOMIC DNA]</scope>
    <source>
        <strain evidence="3">cv. 9930</strain>
    </source>
</reference>
<dbReference type="EMBL" id="CM002922">
    <property type="protein sequence ID" value="KGN66564.1"/>
    <property type="molecule type" value="Genomic_DNA"/>
</dbReference>
<feature type="domain" description="Myb/SANT-like" evidence="1">
    <location>
        <begin position="188"/>
        <end position="246"/>
    </location>
</feature>
<dbReference type="Proteomes" id="UP000029981">
    <property type="component" value="Chromosome 1"/>
</dbReference>
<name>A0A0A0LZX0_CUCSA</name>
<protein>
    <recommendedName>
        <fullName evidence="1">Myb/SANT-like domain-containing protein</fullName>
    </recommendedName>
</protein>
<dbReference type="PANTHER" id="PTHR46929">
    <property type="entry name" value="EXPRESSED PROTEIN"/>
    <property type="match status" value="1"/>
</dbReference>
<gene>
    <name evidence="2" type="ORF">Csa_1G629700</name>
</gene>
<reference evidence="2 3" key="1">
    <citation type="journal article" date="2009" name="Nat. Genet.">
        <title>The genome of the cucumber, Cucumis sativus L.</title>
        <authorList>
            <person name="Huang S."/>
            <person name="Li R."/>
            <person name="Zhang Z."/>
            <person name="Li L."/>
            <person name="Gu X."/>
            <person name="Fan W."/>
            <person name="Lucas W.J."/>
            <person name="Wang X."/>
            <person name="Xie B."/>
            <person name="Ni P."/>
            <person name="Ren Y."/>
            <person name="Zhu H."/>
            <person name="Li J."/>
            <person name="Lin K."/>
            <person name="Jin W."/>
            <person name="Fei Z."/>
            <person name="Li G."/>
            <person name="Staub J."/>
            <person name="Kilian A."/>
            <person name="van der Vossen E.A."/>
            <person name="Wu Y."/>
            <person name="Guo J."/>
            <person name="He J."/>
            <person name="Jia Z."/>
            <person name="Ren Y."/>
            <person name="Tian G."/>
            <person name="Lu Y."/>
            <person name="Ruan J."/>
            <person name="Qian W."/>
            <person name="Wang M."/>
            <person name="Huang Q."/>
            <person name="Li B."/>
            <person name="Xuan Z."/>
            <person name="Cao J."/>
            <person name="Asan"/>
            <person name="Wu Z."/>
            <person name="Zhang J."/>
            <person name="Cai Q."/>
            <person name="Bai Y."/>
            <person name="Zhao B."/>
            <person name="Han Y."/>
            <person name="Li Y."/>
            <person name="Li X."/>
            <person name="Wang S."/>
            <person name="Shi Q."/>
            <person name="Liu S."/>
            <person name="Cho W.K."/>
            <person name="Kim J.Y."/>
            <person name="Xu Y."/>
            <person name="Heller-Uszynska K."/>
            <person name="Miao H."/>
            <person name="Cheng Z."/>
            <person name="Zhang S."/>
            <person name="Wu J."/>
            <person name="Yang Y."/>
            <person name="Kang H."/>
            <person name="Li M."/>
            <person name="Liang H."/>
            <person name="Ren X."/>
            <person name="Shi Z."/>
            <person name="Wen M."/>
            <person name="Jian M."/>
            <person name="Yang H."/>
            <person name="Zhang G."/>
            <person name="Yang Z."/>
            <person name="Chen R."/>
            <person name="Liu S."/>
            <person name="Li J."/>
            <person name="Ma L."/>
            <person name="Liu H."/>
            <person name="Zhou Y."/>
            <person name="Zhao J."/>
            <person name="Fang X."/>
            <person name="Li G."/>
            <person name="Fang L."/>
            <person name="Li Y."/>
            <person name="Liu D."/>
            <person name="Zheng H."/>
            <person name="Zhang Y."/>
            <person name="Qin N."/>
            <person name="Li Z."/>
            <person name="Yang G."/>
            <person name="Yang S."/>
            <person name="Bolund L."/>
            <person name="Kristiansen K."/>
            <person name="Zheng H."/>
            <person name="Li S."/>
            <person name="Zhang X."/>
            <person name="Yang H."/>
            <person name="Wang J."/>
            <person name="Sun R."/>
            <person name="Zhang B."/>
            <person name="Jiang S."/>
            <person name="Wang J."/>
            <person name="Du Y."/>
            <person name="Li S."/>
        </authorList>
    </citation>
    <scope>NUCLEOTIDE SEQUENCE [LARGE SCALE GENOMIC DNA]</scope>
    <source>
        <strain evidence="3">cv. 9930</strain>
    </source>
</reference>
<dbReference type="InterPro" id="IPR024752">
    <property type="entry name" value="Myb/SANT-like_dom"/>
</dbReference>
<keyword evidence="3" id="KW-1185">Reference proteome</keyword>
<evidence type="ECO:0000259" key="1">
    <source>
        <dbReference type="Pfam" id="PF12776"/>
    </source>
</evidence>
<dbReference type="OrthoDB" id="1738915at2759"/>
<evidence type="ECO:0000313" key="2">
    <source>
        <dbReference type="EMBL" id="KGN66564.1"/>
    </source>
</evidence>
<accession>A0A0A0LZX0</accession>
<dbReference type="Gramene" id="KGN66564">
    <property type="protein sequence ID" value="KGN66564"/>
    <property type="gene ID" value="Csa_1G629700"/>
</dbReference>
<reference evidence="2 3" key="2">
    <citation type="journal article" date="2009" name="PLoS ONE">
        <title>An integrated genetic and cytogenetic map of the cucumber genome.</title>
        <authorList>
            <person name="Ren Y."/>
            <person name="Zhang Z."/>
            <person name="Liu J."/>
            <person name="Staub J.E."/>
            <person name="Han Y."/>
            <person name="Cheng Z."/>
            <person name="Li X."/>
            <person name="Lu J."/>
            <person name="Miao H."/>
            <person name="Kang H."/>
            <person name="Xie B."/>
            <person name="Gu X."/>
            <person name="Wang X."/>
            <person name="Du Y."/>
            <person name="Jin W."/>
            <person name="Huang S."/>
        </authorList>
    </citation>
    <scope>NUCLEOTIDE SEQUENCE [LARGE SCALE GENOMIC DNA]</scope>
    <source>
        <strain evidence="3">cv. 9930</strain>
    </source>
</reference>
<feature type="domain" description="Myb/SANT-like" evidence="1">
    <location>
        <begin position="26"/>
        <end position="118"/>
    </location>
</feature>
<dbReference type="AlphaFoldDB" id="A0A0A0LZX0"/>
<evidence type="ECO:0000313" key="3">
    <source>
        <dbReference type="Proteomes" id="UP000029981"/>
    </source>
</evidence>
<dbReference type="PANTHER" id="PTHR46929:SF29">
    <property type="entry name" value="MYB_SANT-LIKE DOMAIN-CONTAINING PROTEIN"/>
    <property type="match status" value="1"/>
</dbReference>
<organism evidence="2 3">
    <name type="scientific">Cucumis sativus</name>
    <name type="common">Cucumber</name>
    <dbReference type="NCBI Taxonomy" id="3659"/>
    <lineage>
        <taxon>Eukaryota</taxon>
        <taxon>Viridiplantae</taxon>
        <taxon>Streptophyta</taxon>
        <taxon>Embryophyta</taxon>
        <taxon>Tracheophyta</taxon>
        <taxon>Spermatophyta</taxon>
        <taxon>Magnoliopsida</taxon>
        <taxon>eudicotyledons</taxon>
        <taxon>Gunneridae</taxon>
        <taxon>Pentapetalae</taxon>
        <taxon>rosids</taxon>
        <taxon>fabids</taxon>
        <taxon>Cucurbitales</taxon>
        <taxon>Cucurbitaceae</taxon>
        <taxon>Benincaseae</taxon>
        <taxon>Cucumis</taxon>
    </lineage>
</organism>
<proteinExistence type="predicted"/>